<gene>
    <name evidence="2" type="ORF">PGLA1383_LOCUS7137</name>
</gene>
<name>A0A813DPW1_POLGL</name>
<dbReference type="EMBL" id="CAJNNV010003079">
    <property type="protein sequence ID" value="CAE8588335.1"/>
    <property type="molecule type" value="Genomic_DNA"/>
</dbReference>
<keyword evidence="3" id="KW-1185">Reference proteome</keyword>
<protein>
    <submittedName>
        <fullName evidence="2">Uncharacterized protein</fullName>
    </submittedName>
</protein>
<feature type="region of interest" description="Disordered" evidence="1">
    <location>
        <begin position="125"/>
        <end position="170"/>
    </location>
</feature>
<feature type="compositionally biased region" description="Low complexity" evidence="1">
    <location>
        <begin position="153"/>
        <end position="163"/>
    </location>
</feature>
<dbReference type="Proteomes" id="UP000654075">
    <property type="component" value="Unassembled WGS sequence"/>
</dbReference>
<evidence type="ECO:0000313" key="2">
    <source>
        <dbReference type="EMBL" id="CAE8588335.1"/>
    </source>
</evidence>
<reference evidence="2" key="1">
    <citation type="submission" date="2021-02" db="EMBL/GenBank/DDBJ databases">
        <authorList>
            <person name="Dougan E. K."/>
            <person name="Rhodes N."/>
            <person name="Thang M."/>
            <person name="Chan C."/>
        </authorList>
    </citation>
    <scope>NUCLEOTIDE SEQUENCE</scope>
</reference>
<accession>A0A813DPW1</accession>
<sequence>MSADDAMHDEVQEKGSSPKKARCDDKPPWLESAIQSAVELALTKISVNIDAKLDSKFAVVKCQMDSISKDLGGLREEHLSVKAEVTSSSKSMVELQSVVSKLSLNQDRITGELEKVKMSTSDAVRQHHGDPWSQGKPTANPNDANLPRITRPTMSTASTASSAGVPRDESFSNGDKSILVVGGWAKRTLTDVMKSQFRSVLSNMPDAPIIDEVWSAGNRFHILFVKFKPTESEDAVQVMWRVKAWYRTFGAKPITTGSVSSVLWMNPNQPLAKRTLSTVLTRGLRLLHILREKQGISTNFIQHGFDCKVVEGCYKSGAVMFNGKTVGEYNADTSCIVWDYVAVAESPLKINETDFKLEVQKFELQFKRS</sequence>
<feature type="region of interest" description="Disordered" evidence="1">
    <location>
        <begin position="1"/>
        <end position="27"/>
    </location>
</feature>
<proteinExistence type="predicted"/>
<evidence type="ECO:0000313" key="3">
    <source>
        <dbReference type="Proteomes" id="UP000654075"/>
    </source>
</evidence>
<evidence type="ECO:0000256" key="1">
    <source>
        <dbReference type="SAM" id="MobiDB-lite"/>
    </source>
</evidence>
<feature type="compositionally biased region" description="Basic and acidic residues" evidence="1">
    <location>
        <begin position="1"/>
        <end position="13"/>
    </location>
</feature>
<dbReference type="AlphaFoldDB" id="A0A813DPW1"/>
<organism evidence="2 3">
    <name type="scientific">Polarella glacialis</name>
    <name type="common">Dinoflagellate</name>
    <dbReference type="NCBI Taxonomy" id="89957"/>
    <lineage>
        <taxon>Eukaryota</taxon>
        <taxon>Sar</taxon>
        <taxon>Alveolata</taxon>
        <taxon>Dinophyceae</taxon>
        <taxon>Suessiales</taxon>
        <taxon>Suessiaceae</taxon>
        <taxon>Polarella</taxon>
    </lineage>
</organism>
<comment type="caution">
    <text evidence="2">The sequence shown here is derived from an EMBL/GenBank/DDBJ whole genome shotgun (WGS) entry which is preliminary data.</text>
</comment>